<dbReference type="PROSITE" id="PS51902">
    <property type="entry name" value="CLPX_ZB"/>
    <property type="match status" value="1"/>
</dbReference>
<dbReference type="InterPro" id="IPR027417">
    <property type="entry name" value="P-loop_NTPase"/>
</dbReference>
<dbReference type="SMART" id="SM01086">
    <property type="entry name" value="ClpB_D2-small"/>
    <property type="match status" value="1"/>
</dbReference>
<keyword evidence="10" id="KW-0645">Protease</keyword>
<dbReference type="Gene3D" id="3.40.50.300">
    <property type="entry name" value="P-loop containing nucleotide triphosphate hydrolases"/>
    <property type="match status" value="1"/>
</dbReference>
<dbReference type="Proteomes" id="UP000030355">
    <property type="component" value="Unassembled WGS sequence"/>
</dbReference>
<evidence type="ECO:0000256" key="2">
    <source>
        <dbReference type="ARBA" id="ARBA00022741"/>
    </source>
</evidence>
<name>A0A0A2A094_PROMR</name>
<dbReference type="InterPro" id="IPR004487">
    <property type="entry name" value="Clp_protease_ATP-bd_su_ClpX"/>
</dbReference>
<dbReference type="GO" id="GO:0140662">
    <property type="term" value="F:ATP-dependent protein folding chaperone"/>
    <property type="evidence" value="ECO:0007669"/>
    <property type="project" value="InterPro"/>
</dbReference>
<evidence type="ECO:0000313" key="11">
    <source>
        <dbReference type="Proteomes" id="UP000030355"/>
    </source>
</evidence>
<dbReference type="GO" id="GO:0051603">
    <property type="term" value="P:proteolysis involved in protein catabolic process"/>
    <property type="evidence" value="ECO:0007669"/>
    <property type="project" value="TreeGrafter"/>
</dbReference>
<dbReference type="OrthoDB" id="9804062at2"/>
<protein>
    <recommendedName>
        <fullName evidence="6">ATP-dependent Clp protease ATP-binding subunit ClpX</fullName>
    </recommendedName>
</protein>
<dbReference type="SMART" id="SM00994">
    <property type="entry name" value="zf-C4_ClpX"/>
    <property type="match status" value="1"/>
</dbReference>
<keyword evidence="5 6" id="KW-0143">Chaperone</keyword>
<keyword evidence="10" id="KW-0378">Hydrolase</keyword>
<feature type="binding site" evidence="6 7">
    <location>
        <position position="35"/>
    </location>
    <ligand>
        <name>Zn(2+)</name>
        <dbReference type="ChEBI" id="CHEBI:29105"/>
    </ligand>
</feature>
<feature type="domain" description="ClpX-type ZB" evidence="9">
    <location>
        <begin position="1"/>
        <end position="51"/>
    </location>
</feature>
<dbReference type="SUPFAM" id="SSF52540">
    <property type="entry name" value="P-loop containing nucleoside triphosphate hydrolases"/>
    <property type="match status" value="1"/>
</dbReference>
<dbReference type="CDD" id="cd19497">
    <property type="entry name" value="RecA-like_ClpX"/>
    <property type="match status" value="1"/>
</dbReference>
<proteinExistence type="inferred from homology"/>
<dbReference type="InterPro" id="IPR050052">
    <property type="entry name" value="ATP-dep_Clp_protease_ClpX"/>
</dbReference>
<evidence type="ECO:0000256" key="1">
    <source>
        <dbReference type="ARBA" id="ARBA00022723"/>
    </source>
</evidence>
<dbReference type="InterPro" id="IPR003959">
    <property type="entry name" value="ATPase_AAA_core"/>
</dbReference>
<dbReference type="InterPro" id="IPR010603">
    <property type="entry name" value="Znf_CppX_C4"/>
</dbReference>
<feature type="binding site" evidence="6 7">
    <location>
        <position position="10"/>
    </location>
    <ligand>
        <name>Zn(2+)</name>
        <dbReference type="ChEBI" id="CHEBI:29105"/>
    </ligand>
</feature>
<feature type="binding site" evidence="6 7">
    <location>
        <position position="13"/>
    </location>
    <ligand>
        <name>Zn(2+)</name>
        <dbReference type="ChEBI" id="CHEBI:29105"/>
    </ligand>
</feature>
<evidence type="ECO:0000256" key="6">
    <source>
        <dbReference type="HAMAP-Rule" id="MF_00175"/>
    </source>
</evidence>
<feature type="binding site" evidence="6">
    <location>
        <begin position="146"/>
        <end position="153"/>
    </location>
    <ligand>
        <name>ATP</name>
        <dbReference type="ChEBI" id="CHEBI:30616"/>
    </ligand>
</feature>
<dbReference type="GO" id="GO:0005524">
    <property type="term" value="F:ATP binding"/>
    <property type="evidence" value="ECO:0007669"/>
    <property type="project" value="UniProtKB-UniRule"/>
</dbReference>
<dbReference type="RefSeq" id="WP_032522720.1">
    <property type="nucleotide sequence ID" value="NZ_CP138977.1"/>
</dbReference>
<dbReference type="FunFam" id="1.10.8.60:FF:000002">
    <property type="entry name" value="ATP-dependent Clp protease ATP-binding subunit ClpX"/>
    <property type="match status" value="1"/>
</dbReference>
<dbReference type="AlphaFoldDB" id="A0A0A2A094"/>
<evidence type="ECO:0000259" key="9">
    <source>
        <dbReference type="PROSITE" id="PS51902"/>
    </source>
</evidence>
<feature type="binding site" evidence="6 7">
    <location>
        <position position="32"/>
    </location>
    <ligand>
        <name>Zn(2+)</name>
        <dbReference type="ChEBI" id="CHEBI:29105"/>
    </ligand>
</feature>
<dbReference type="GO" id="GO:0051082">
    <property type="term" value="F:unfolded protein binding"/>
    <property type="evidence" value="ECO:0007669"/>
    <property type="project" value="UniProtKB-UniRule"/>
</dbReference>
<dbReference type="HAMAP" id="MF_00175">
    <property type="entry name" value="ClpX"/>
    <property type="match status" value="1"/>
</dbReference>
<dbReference type="Pfam" id="PF06689">
    <property type="entry name" value="zf-C4_ClpX"/>
    <property type="match status" value="1"/>
</dbReference>
<comment type="similarity">
    <text evidence="6 7">Belongs to the ClpX chaperone family.</text>
</comment>
<dbReference type="EMBL" id="JNAL01000017">
    <property type="protein sequence ID" value="KGF95000.1"/>
    <property type="molecule type" value="Genomic_DNA"/>
</dbReference>
<dbReference type="Gene3D" id="6.20.220.10">
    <property type="entry name" value="ClpX chaperone, C4-type zinc finger domain"/>
    <property type="match status" value="1"/>
</dbReference>
<sequence length="455" mass="50401">MAKFDAHLKCSFCGKSQDQVRKLIAGPGVYICDECIDLCNEILDEELLDNQANTNNSPQVKKKLPTDSPKKSVPLELTSIPKPLEIKSFLDNQVVGQESAKKILSVAVYNHYKRLAWKIKEESKNSNSTDSKATKLQKSNILLIGPTGSGKTLLAQTLAEFLDVPFAVADATTLTEAGYVGEDVENILLRLLQKSEMNVDLAQKGIIYIDEIDKIARKSENPSITRDVSGEGVQQALLKMLEGTIANVPPQGGRKHPYHDCIQIDTSQILFICGGAFIGLEDIVQKRMGKHSIGFTTTSDQNKVDTKKTVDPRDSLKNLELDDLVKYGLIPEFIGRIPVCAVLDRLTKETLESILTQPRDALVKQFKTLLSMDNVELSFEPDSVAAIANEAYKRKTGARALRSIIEELMLDIMYTLPSEDDVKEFTITKKMVDNLFSSKIVKLPSGSKRIIKESA</sequence>
<dbReference type="Pfam" id="PF10431">
    <property type="entry name" value="ClpB_D2-small"/>
    <property type="match status" value="1"/>
</dbReference>
<comment type="caution">
    <text evidence="10">The sequence shown here is derived from an EMBL/GenBank/DDBJ whole genome shotgun (WGS) entry which is preliminary data.</text>
</comment>
<dbReference type="SMART" id="SM00382">
    <property type="entry name" value="AAA"/>
    <property type="match status" value="1"/>
</dbReference>
<dbReference type="InterPro" id="IPR038366">
    <property type="entry name" value="Znf_CppX_C4_sf"/>
</dbReference>
<dbReference type="GO" id="GO:0008233">
    <property type="term" value="F:peptidase activity"/>
    <property type="evidence" value="ECO:0007669"/>
    <property type="project" value="UniProtKB-KW"/>
</dbReference>
<dbReference type="GO" id="GO:0016887">
    <property type="term" value="F:ATP hydrolysis activity"/>
    <property type="evidence" value="ECO:0007669"/>
    <property type="project" value="InterPro"/>
</dbReference>
<dbReference type="GO" id="GO:0008270">
    <property type="term" value="F:zinc ion binding"/>
    <property type="evidence" value="ECO:0007669"/>
    <property type="project" value="UniProtKB-UniRule"/>
</dbReference>
<evidence type="ECO:0000313" key="10">
    <source>
        <dbReference type="EMBL" id="KGF95000.1"/>
    </source>
</evidence>
<comment type="subunit">
    <text evidence="6">Component of the ClpX-ClpP complex. Forms a hexameric ring that, in the presence of ATP, binds to fourteen ClpP subunits assembled into a disk-like structure with a central cavity, resembling the structure of eukaryotic proteasomes.</text>
</comment>
<evidence type="ECO:0000256" key="7">
    <source>
        <dbReference type="PROSITE-ProRule" id="PRU01250"/>
    </source>
</evidence>
<keyword evidence="3 6" id="KW-0862">Zinc</keyword>
<dbReference type="SUPFAM" id="SSF57716">
    <property type="entry name" value="Glucocorticoid receptor-like (DNA-binding domain)"/>
    <property type="match status" value="1"/>
</dbReference>
<dbReference type="GO" id="GO:0051301">
    <property type="term" value="P:cell division"/>
    <property type="evidence" value="ECO:0007669"/>
    <property type="project" value="TreeGrafter"/>
</dbReference>
<dbReference type="InterPro" id="IPR003593">
    <property type="entry name" value="AAA+_ATPase"/>
</dbReference>
<dbReference type="GO" id="GO:0046983">
    <property type="term" value="F:protein dimerization activity"/>
    <property type="evidence" value="ECO:0007669"/>
    <property type="project" value="UniProtKB-UniRule"/>
</dbReference>
<gene>
    <name evidence="6" type="primary">clpX</name>
    <name evidence="10" type="ORF">EU95_1622</name>
</gene>
<keyword evidence="1 6" id="KW-0479">Metal-binding</keyword>
<evidence type="ECO:0000256" key="8">
    <source>
        <dbReference type="SAM" id="MobiDB-lite"/>
    </source>
</evidence>
<keyword evidence="4 6" id="KW-0067">ATP-binding</keyword>
<reference evidence="11" key="1">
    <citation type="journal article" date="2014" name="Sci. Data">
        <title>Genomes of diverse isolates of the marine cyanobacterium Prochlorococcus.</title>
        <authorList>
            <person name="Biller S."/>
            <person name="Berube P."/>
            <person name="Thompson J."/>
            <person name="Kelly L."/>
            <person name="Roggensack S."/>
            <person name="Awad L."/>
            <person name="Roache-Johnson K."/>
            <person name="Ding H."/>
            <person name="Giovannoni S.J."/>
            <person name="Moore L.R."/>
            <person name="Chisholm S.W."/>
        </authorList>
    </citation>
    <scope>NUCLEOTIDE SEQUENCE [LARGE SCALE GENOMIC DNA]</scope>
    <source>
        <strain evidence="11">MIT 9201</strain>
    </source>
</reference>
<comment type="function">
    <text evidence="6">ATP-dependent specificity component of the Clp protease. It directs the protease to specific substrates. Can perform chaperone functions in the absence of ClpP.</text>
</comment>
<dbReference type="FunFam" id="3.40.50.300:FF:000005">
    <property type="entry name" value="ATP-dependent Clp protease ATP-binding subunit ClpX"/>
    <property type="match status" value="1"/>
</dbReference>
<evidence type="ECO:0000256" key="5">
    <source>
        <dbReference type="ARBA" id="ARBA00023186"/>
    </source>
</evidence>
<dbReference type="InterPro" id="IPR019489">
    <property type="entry name" value="Clp_ATPase_C"/>
</dbReference>
<dbReference type="InterPro" id="IPR046425">
    <property type="entry name" value="ClpX_bact"/>
</dbReference>
<dbReference type="PANTHER" id="PTHR48102">
    <property type="entry name" value="ATP-DEPENDENT CLP PROTEASE ATP-BINDING SUBUNIT CLPX-LIKE, MITOCHONDRIAL-RELATED"/>
    <property type="match status" value="1"/>
</dbReference>
<evidence type="ECO:0000256" key="4">
    <source>
        <dbReference type="ARBA" id="ARBA00022840"/>
    </source>
</evidence>
<keyword evidence="2 6" id="KW-0547">Nucleotide-binding</keyword>
<accession>A0A0A2A094</accession>
<dbReference type="Gene3D" id="1.10.8.60">
    <property type="match status" value="1"/>
</dbReference>
<feature type="region of interest" description="Disordered" evidence="8">
    <location>
        <begin position="52"/>
        <end position="74"/>
    </location>
</feature>
<dbReference type="STRING" id="93057.EU95_1622"/>
<dbReference type="Pfam" id="PF07724">
    <property type="entry name" value="AAA_2"/>
    <property type="match status" value="1"/>
</dbReference>
<organism evidence="10 11">
    <name type="scientific">Prochlorococcus marinus str. MIT 9201</name>
    <dbReference type="NCBI Taxonomy" id="93057"/>
    <lineage>
        <taxon>Bacteria</taxon>
        <taxon>Bacillati</taxon>
        <taxon>Cyanobacteriota</taxon>
        <taxon>Cyanophyceae</taxon>
        <taxon>Synechococcales</taxon>
        <taxon>Prochlorococcaceae</taxon>
        <taxon>Prochlorococcus</taxon>
    </lineage>
</organism>
<dbReference type="GO" id="GO:0009376">
    <property type="term" value="C:HslUV protease complex"/>
    <property type="evidence" value="ECO:0007669"/>
    <property type="project" value="TreeGrafter"/>
</dbReference>
<dbReference type="InterPro" id="IPR059188">
    <property type="entry name" value="Znf_CLPX-like"/>
</dbReference>
<evidence type="ECO:0000256" key="3">
    <source>
        <dbReference type="ARBA" id="ARBA00022833"/>
    </source>
</evidence>
<dbReference type="PANTHER" id="PTHR48102:SF7">
    <property type="entry name" value="ATP-DEPENDENT CLP PROTEASE ATP-BINDING SUBUNIT CLPX-LIKE, MITOCHONDRIAL"/>
    <property type="match status" value="1"/>
</dbReference>
<dbReference type="NCBIfam" id="NF003745">
    <property type="entry name" value="PRK05342.1"/>
    <property type="match status" value="1"/>
</dbReference>
<dbReference type="eggNOG" id="COG1219">
    <property type="taxonomic scope" value="Bacteria"/>
</dbReference>
<dbReference type="NCBIfam" id="TIGR00382">
    <property type="entry name" value="clpX"/>
    <property type="match status" value="1"/>
</dbReference>